<dbReference type="PANTHER" id="PTHR43576:SF3">
    <property type="entry name" value="ALPHA-L-ARABINOFURANOSIDASE C"/>
    <property type="match status" value="1"/>
</dbReference>
<comment type="similarity">
    <text evidence="2">Belongs to the glycosyl hydrolase 51 family.</text>
</comment>
<evidence type="ECO:0000256" key="7">
    <source>
        <dbReference type="ARBA" id="ARBA00023295"/>
    </source>
</evidence>
<sequence length="491" mass="54774">MIGTPNSVYIETHHGFRRYNPMILGQFLEHFHRQVYGGVFEPGSPLADVHGFRLDVIAALRELNVPIVRWPGGCFVSAYHWTHGVGADRQPSYDKAWCVEEPNTFGTDEFVTWCRLIGAEPYLCTNAGTGTPEEMSDWVEYCNLENTGRWARLRQANGYAQPHKVQYWSIGNENYGSWEMGAKTADEWGYFVAESAKMMKHVDPTIKLLAAALPDLEWTLKLLRHAGQYLDYVSIHGYWDPLWQNDQPSDYATCMTRALEPEAAIRMTEHILAVAGFEGRIGIAFDEWNLRGWHHPQGNSPEAITVRNRNDLNATYTMADAVFSAGFLNACLRHSKTVGMANMAPVVNTRGPLFVYPDGVVKRTTFHVLSMYANLLEANVIDTWVSGETLECVGKSVPAVDAVATCDDDMQTWSVALVNRHAERAVSCQIYLGGMPLNGRCSLTVLCGDSPDAYNDLTHPDRVTPIASEVMIECGAITLSPHAVSVIRPRI</sequence>
<comment type="catalytic activity">
    <reaction evidence="1">
        <text>Hydrolysis of terminal non-reducing alpha-L-arabinofuranoside residues in alpha-L-arabinosides.</text>
        <dbReference type="EC" id="3.2.1.55"/>
    </reaction>
</comment>
<dbReference type="STRING" id="1499967.U27_00058"/>
<protein>
    <recommendedName>
        <fullName evidence="4">non-reducing end alpha-L-arabinofuranosidase</fullName>
        <ecNumber evidence="4">3.2.1.55</ecNumber>
    </recommendedName>
</protein>
<dbReference type="SMART" id="SM00813">
    <property type="entry name" value="Alpha-L-AF_C"/>
    <property type="match status" value="1"/>
</dbReference>
<reference evidence="9" key="1">
    <citation type="journal article" date="2015" name="PeerJ">
        <title>First genomic representation of candidate bacterial phylum KSB3 points to enhanced environmental sensing as a trigger of wastewater bulking.</title>
        <authorList>
            <person name="Sekiguchi Y."/>
            <person name="Ohashi A."/>
            <person name="Parks D.H."/>
            <person name="Yamauchi T."/>
            <person name="Tyson G.W."/>
            <person name="Hugenholtz P."/>
        </authorList>
    </citation>
    <scope>NUCLEOTIDE SEQUENCE [LARGE SCALE GENOMIC DNA]</scope>
</reference>
<evidence type="ECO:0000313" key="10">
    <source>
        <dbReference type="Proteomes" id="UP000030661"/>
    </source>
</evidence>
<dbReference type="Pfam" id="PF06964">
    <property type="entry name" value="Alpha-L-AF_C"/>
    <property type="match status" value="1"/>
</dbReference>
<dbReference type="GO" id="GO:0046373">
    <property type="term" value="P:L-arabinose metabolic process"/>
    <property type="evidence" value="ECO:0007669"/>
    <property type="project" value="InterPro"/>
</dbReference>
<accession>A0A081C6G2</accession>
<feature type="domain" description="Alpha-L-arabinofuranosidase C-terminal" evidence="8">
    <location>
        <begin position="286"/>
        <end position="483"/>
    </location>
</feature>
<dbReference type="SUPFAM" id="SSF51011">
    <property type="entry name" value="Glycosyl hydrolase domain"/>
    <property type="match status" value="1"/>
</dbReference>
<keyword evidence="5" id="KW-0378">Hydrolase</keyword>
<dbReference type="SUPFAM" id="SSF51445">
    <property type="entry name" value="(Trans)glycosidases"/>
    <property type="match status" value="1"/>
</dbReference>
<dbReference type="GO" id="GO:0046556">
    <property type="term" value="F:alpha-L-arabinofuranosidase activity"/>
    <property type="evidence" value="ECO:0007669"/>
    <property type="project" value="UniProtKB-EC"/>
</dbReference>
<dbReference type="AlphaFoldDB" id="A0A081C6G2"/>
<dbReference type="EC" id="3.2.1.55" evidence="4"/>
<evidence type="ECO:0000256" key="3">
    <source>
        <dbReference type="ARBA" id="ARBA00011165"/>
    </source>
</evidence>
<name>A0A081C6G2_VECG1</name>
<dbReference type="InterPro" id="IPR017853">
    <property type="entry name" value="GH"/>
</dbReference>
<dbReference type="HOGENOM" id="CLU_017810_1_0_0"/>
<gene>
    <name evidence="9" type="ORF">U27_00058</name>
</gene>
<dbReference type="Pfam" id="PF22848">
    <property type="entry name" value="ASD1_dom"/>
    <property type="match status" value="1"/>
</dbReference>
<evidence type="ECO:0000256" key="2">
    <source>
        <dbReference type="ARBA" id="ARBA00007186"/>
    </source>
</evidence>
<dbReference type="InterPro" id="IPR013780">
    <property type="entry name" value="Glyco_hydro_b"/>
</dbReference>
<dbReference type="InterPro" id="IPR010720">
    <property type="entry name" value="Alpha-L-AF_C"/>
</dbReference>
<evidence type="ECO:0000256" key="5">
    <source>
        <dbReference type="ARBA" id="ARBA00022801"/>
    </source>
</evidence>
<evidence type="ECO:0000256" key="4">
    <source>
        <dbReference type="ARBA" id="ARBA00012670"/>
    </source>
</evidence>
<evidence type="ECO:0000259" key="8">
    <source>
        <dbReference type="SMART" id="SM00813"/>
    </source>
</evidence>
<dbReference type="eggNOG" id="COG3534">
    <property type="taxonomic scope" value="Bacteria"/>
</dbReference>
<proteinExistence type="inferred from homology"/>
<dbReference type="Gene3D" id="2.60.40.1180">
    <property type="entry name" value="Golgi alpha-mannosidase II"/>
    <property type="match status" value="1"/>
</dbReference>
<dbReference type="Gene3D" id="3.20.20.80">
    <property type="entry name" value="Glycosidases"/>
    <property type="match status" value="1"/>
</dbReference>
<organism evidence="9">
    <name type="scientific">Vecturithrix granuli</name>
    <dbReference type="NCBI Taxonomy" id="1499967"/>
    <lineage>
        <taxon>Bacteria</taxon>
        <taxon>Candidatus Moduliflexota</taxon>
        <taxon>Candidatus Vecturitrichia</taxon>
        <taxon>Candidatus Vecturitrichales</taxon>
        <taxon>Candidatus Vecturitrichaceae</taxon>
        <taxon>Candidatus Vecturithrix</taxon>
    </lineage>
</organism>
<evidence type="ECO:0000256" key="1">
    <source>
        <dbReference type="ARBA" id="ARBA00001462"/>
    </source>
</evidence>
<dbReference type="GO" id="GO:0000272">
    <property type="term" value="P:polysaccharide catabolic process"/>
    <property type="evidence" value="ECO:0007669"/>
    <property type="project" value="TreeGrafter"/>
</dbReference>
<keyword evidence="10" id="KW-1185">Reference proteome</keyword>
<dbReference type="Proteomes" id="UP000030661">
    <property type="component" value="Unassembled WGS sequence"/>
</dbReference>
<keyword evidence="7" id="KW-0326">Glycosidase</keyword>
<evidence type="ECO:0000256" key="6">
    <source>
        <dbReference type="ARBA" id="ARBA00023277"/>
    </source>
</evidence>
<comment type="subunit">
    <text evidence="3">Homohexamer; trimer of dimers.</text>
</comment>
<evidence type="ECO:0000313" key="9">
    <source>
        <dbReference type="EMBL" id="GAK60167.1"/>
    </source>
</evidence>
<dbReference type="EMBL" id="DF820472">
    <property type="protein sequence ID" value="GAK60167.1"/>
    <property type="molecule type" value="Genomic_DNA"/>
</dbReference>
<keyword evidence="6" id="KW-0119">Carbohydrate metabolism</keyword>
<dbReference type="InterPro" id="IPR055235">
    <property type="entry name" value="ASD1_cat"/>
</dbReference>
<dbReference type="PANTHER" id="PTHR43576">
    <property type="entry name" value="ALPHA-L-ARABINOFURANOSIDASE C-RELATED"/>
    <property type="match status" value="1"/>
</dbReference>